<dbReference type="Proteomes" id="UP000799764">
    <property type="component" value="Unassembled WGS sequence"/>
</dbReference>
<comment type="caution">
    <text evidence="6">The sequence shown here is derived from an EMBL/GenBank/DDBJ whole genome shotgun (WGS) entry which is preliminary data.</text>
</comment>
<evidence type="ECO:0000256" key="4">
    <source>
        <dbReference type="PROSITE-ProRule" id="PRU00175"/>
    </source>
</evidence>
<keyword evidence="1" id="KW-0479">Metal-binding</keyword>
<accession>A0A9P4UA00</accession>
<dbReference type="PANTHER" id="PTHR21540">
    <property type="entry name" value="RING FINGER AND SWIM DOMAIN-CONTAINING PROTEIN 2"/>
    <property type="match status" value="1"/>
</dbReference>
<dbReference type="InterPro" id="IPR013083">
    <property type="entry name" value="Znf_RING/FYVE/PHD"/>
</dbReference>
<dbReference type="AlphaFoldDB" id="A0A9P4UA00"/>
<dbReference type="PANTHER" id="PTHR21540:SF0">
    <property type="entry name" value="PHD FAMILY PROTEIN"/>
    <property type="match status" value="1"/>
</dbReference>
<gene>
    <name evidence="6" type="ORF">P171DRAFT_485457</name>
</gene>
<dbReference type="InterPro" id="IPR039903">
    <property type="entry name" value="Zswim2"/>
</dbReference>
<feature type="domain" description="RING-type" evidence="5">
    <location>
        <begin position="67"/>
        <end position="112"/>
    </location>
</feature>
<name>A0A9P4UA00_9PLEO</name>
<dbReference type="InterPro" id="IPR001841">
    <property type="entry name" value="Znf_RING"/>
</dbReference>
<dbReference type="EMBL" id="MU001501">
    <property type="protein sequence ID" value="KAF2443989.1"/>
    <property type="molecule type" value="Genomic_DNA"/>
</dbReference>
<keyword evidence="7" id="KW-1185">Reference proteome</keyword>
<protein>
    <recommendedName>
        <fullName evidence="5">RING-type domain-containing protein</fullName>
    </recommendedName>
</protein>
<sequence length="297" mass="34674">MPPIRSRAGKNRAVQRRFTPYFGNKIADIFLGDSSRHFTIHADLICKSSPYFRKKLQGNRKEIAGSCSICFDDLDTGDQQLTYCTTCGGNFHEECTTQWFKQSRGRLCPLCRGLWSKRCKNQSVRLLSLCQNDFAVYRDWLYSGHVTYDHAVQQDDFKPMVRAYLFSMYVGDVKFGTAVLQAMLDWYEDKGSYPDQDAVALAYGTYYDEDAIDRCYKENAANNLPGLHRLQRFLVDTYMAVAHATWFEDEDWHAYPHEFLRDLVVAMYYKHPAKNKWNIDTWKAELEAEEWSVQEQN</sequence>
<evidence type="ECO:0000256" key="1">
    <source>
        <dbReference type="ARBA" id="ARBA00022723"/>
    </source>
</evidence>
<organism evidence="6 7">
    <name type="scientific">Karstenula rhodostoma CBS 690.94</name>
    <dbReference type="NCBI Taxonomy" id="1392251"/>
    <lineage>
        <taxon>Eukaryota</taxon>
        <taxon>Fungi</taxon>
        <taxon>Dikarya</taxon>
        <taxon>Ascomycota</taxon>
        <taxon>Pezizomycotina</taxon>
        <taxon>Dothideomycetes</taxon>
        <taxon>Pleosporomycetidae</taxon>
        <taxon>Pleosporales</taxon>
        <taxon>Massarineae</taxon>
        <taxon>Didymosphaeriaceae</taxon>
        <taxon>Karstenula</taxon>
    </lineage>
</organism>
<dbReference type="Pfam" id="PF13639">
    <property type="entry name" value="zf-RING_2"/>
    <property type="match status" value="1"/>
</dbReference>
<dbReference type="Gene3D" id="3.30.40.10">
    <property type="entry name" value="Zinc/RING finger domain, C3HC4 (zinc finger)"/>
    <property type="match status" value="1"/>
</dbReference>
<keyword evidence="3" id="KW-0862">Zinc</keyword>
<evidence type="ECO:0000256" key="3">
    <source>
        <dbReference type="ARBA" id="ARBA00022833"/>
    </source>
</evidence>
<dbReference type="PROSITE" id="PS50089">
    <property type="entry name" value="ZF_RING_2"/>
    <property type="match status" value="1"/>
</dbReference>
<dbReference type="GO" id="GO:0061630">
    <property type="term" value="F:ubiquitin protein ligase activity"/>
    <property type="evidence" value="ECO:0007669"/>
    <property type="project" value="InterPro"/>
</dbReference>
<proteinExistence type="predicted"/>
<evidence type="ECO:0000256" key="2">
    <source>
        <dbReference type="ARBA" id="ARBA00022771"/>
    </source>
</evidence>
<dbReference type="OrthoDB" id="8062037at2759"/>
<dbReference type="GO" id="GO:0008270">
    <property type="term" value="F:zinc ion binding"/>
    <property type="evidence" value="ECO:0007669"/>
    <property type="project" value="UniProtKB-KW"/>
</dbReference>
<reference evidence="6" key="1">
    <citation type="journal article" date="2020" name="Stud. Mycol.">
        <title>101 Dothideomycetes genomes: a test case for predicting lifestyles and emergence of pathogens.</title>
        <authorList>
            <person name="Haridas S."/>
            <person name="Albert R."/>
            <person name="Binder M."/>
            <person name="Bloem J."/>
            <person name="Labutti K."/>
            <person name="Salamov A."/>
            <person name="Andreopoulos B."/>
            <person name="Baker S."/>
            <person name="Barry K."/>
            <person name="Bills G."/>
            <person name="Bluhm B."/>
            <person name="Cannon C."/>
            <person name="Castanera R."/>
            <person name="Culley D."/>
            <person name="Daum C."/>
            <person name="Ezra D."/>
            <person name="Gonzalez J."/>
            <person name="Henrissat B."/>
            <person name="Kuo A."/>
            <person name="Liang C."/>
            <person name="Lipzen A."/>
            <person name="Lutzoni F."/>
            <person name="Magnuson J."/>
            <person name="Mondo S."/>
            <person name="Nolan M."/>
            <person name="Ohm R."/>
            <person name="Pangilinan J."/>
            <person name="Park H.-J."/>
            <person name="Ramirez L."/>
            <person name="Alfaro M."/>
            <person name="Sun H."/>
            <person name="Tritt A."/>
            <person name="Yoshinaga Y."/>
            <person name="Zwiers L.-H."/>
            <person name="Turgeon B."/>
            <person name="Goodwin S."/>
            <person name="Spatafora J."/>
            <person name="Crous P."/>
            <person name="Grigoriev I."/>
        </authorList>
    </citation>
    <scope>NUCLEOTIDE SEQUENCE</scope>
    <source>
        <strain evidence="6">CBS 690.94</strain>
    </source>
</reference>
<keyword evidence="2 4" id="KW-0863">Zinc-finger</keyword>
<dbReference type="SUPFAM" id="SSF57850">
    <property type="entry name" value="RING/U-box"/>
    <property type="match status" value="1"/>
</dbReference>
<evidence type="ECO:0000313" key="6">
    <source>
        <dbReference type="EMBL" id="KAF2443989.1"/>
    </source>
</evidence>
<dbReference type="SMART" id="SM00744">
    <property type="entry name" value="RINGv"/>
    <property type="match status" value="1"/>
</dbReference>
<evidence type="ECO:0000313" key="7">
    <source>
        <dbReference type="Proteomes" id="UP000799764"/>
    </source>
</evidence>
<evidence type="ECO:0000259" key="5">
    <source>
        <dbReference type="PROSITE" id="PS50089"/>
    </source>
</evidence>
<dbReference type="InterPro" id="IPR011016">
    <property type="entry name" value="Znf_RING-CH"/>
</dbReference>